<keyword evidence="3" id="KW-1185">Reference proteome</keyword>
<name>A0ABP6RK24_9PSEU</name>
<proteinExistence type="predicted"/>
<dbReference type="NCBIfam" id="NF033530">
    <property type="entry name" value="lasso_PqqD_Strm"/>
    <property type="match status" value="1"/>
</dbReference>
<dbReference type="EMBL" id="BAAAYK010000038">
    <property type="protein sequence ID" value="GAA3360126.1"/>
    <property type="molecule type" value="Genomic_DNA"/>
</dbReference>
<dbReference type="Pfam" id="PF05402">
    <property type="entry name" value="PqqD"/>
    <property type="match status" value="1"/>
</dbReference>
<reference evidence="1" key="1">
    <citation type="journal article" date="2014" name="Int. J. Syst. Evol. Microbiol.">
        <title>Complete genome of a new Firmicutes species belonging to the dominant human colonic microbiota ('Ruminococcus bicirculans') reveals two chromosomes and a selective capacity to utilize plant glucans.</title>
        <authorList>
            <consortium name="NISC Comparative Sequencing Program"/>
            <person name="Wegmann U."/>
            <person name="Louis P."/>
            <person name="Goesmann A."/>
            <person name="Henrissat B."/>
            <person name="Duncan S.H."/>
            <person name="Flint H.J."/>
        </authorList>
    </citation>
    <scope>NUCLEOTIDE SEQUENCE</scope>
    <source>
        <strain evidence="1">JCM 9687</strain>
    </source>
</reference>
<reference evidence="1" key="3">
    <citation type="submission" date="2023-12" db="EMBL/GenBank/DDBJ databases">
        <authorList>
            <person name="Sun Q."/>
            <person name="Inoue M."/>
        </authorList>
    </citation>
    <scope>NUCLEOTIDE SEQUENCE</scope>
    <source>
        <strain evidence="1">JCM 9687</strain>
    </source>
</reference>
<gene>
    <name evidence="1" type="ORF">GCM10020366_08930</name>
    <name evidence="2" type="ORF">GCM10020366_38880</name>
</gene>
<reference evidence="3" key="2">
    <citation type="journal article" date="2019" name="Int. J. Syst. Evol. Microbiol.">
        <title>The Global Catalogue of Microorganisms (GCM) 10K type strain sequencing project: providing services to taxonomists for standard genome sequencing and annotation.</title>
        <authorList>
            <consortium name="The Broad Institute Genomics Platform"/>
            <consortium name="The Broad Institute Genome Sequencing Center for Infectious Disease"/>
            <person name="Wu L."/>
            <person name="Ma J."/>
        </authorList>
    </citation>
    <scope>NUCLEOTIDE SEQUENCE [LARGE SCALE GENOMIC DNA]</scope>
    <source>
        <strain evidence="3">JCM 9687</strain>
    </source>
</reference>
<sequence>MGVRLHHEVSLAGTDEGSVLLDQRSGEYWQLNGSAATALRMLLDGAGEHEVAAALVADSPPGDVGLDEALRDVRELTAQLAAARLAVRS</sequence>
<evidence type="ECO:0000313" key="3">
    <source>
        <dbReference type="Proteomes" id="UP001500483"/>
    </source>
</evidence>
<dbReference type="EMBL" id="BAAAYK010000025">
    <property type="protein sequence ID" value="GAA3353922.1"/>
    <property type="molecule type" value="Genomic_DNA"/>
</dbReference>
<protein>
    <recommendedName>
        <fullName evidence="4">Lasso peptide biosynthesis PqqD family chaperone</fullName>
    </recommendedName>
</protein>
<evidence type="ECO:0000313" key="1">
    <source>
        <dbReference type="EMBL" id="GAA3353922.1"/>
    </source>
</evidence>
<accession>A0ABP6RK24</accession>
<dbReference type="Proteomes" id="UP001500483">
    <property type="component" value="Unassembled WGS sequence"/>
</dbReference>
<comment type="caution">
    <text evidence="1">The sequence shown here is derived from an EMBL/GenBank/DDBJ whole genome shotgun (WGS) entry which is preliminary data.</text>
</comment>
<dbReference type="RefSeq" id="WP_344924441.1">
    <property type="nucleotide sequence ID" value="NZ_BAAAYK010000025.1"/>
</dbReference>
<evidence type="ECO:0008006" key="4">
    <source>
        <dbReference type="Google" id="ProtNLM"/>
    </source>
</evidence>
<dbReference type="InterPro" id="IPR008792">
    <property type="entry name" value="PQQD"/>
</dbReference>
<evidence type="ECO:0000313" key="2">
    <source>
        <dbReference type="EMBL" id="GAA3360126.1"/>
    </source>
</evidence>
<organism evidence="1 3">
    <name type="scientific">Saccharopolyspora gregorii</name>
    <dbReference type="NCBI Taxonomy" id="33914"/>
    <lineage>
        <taxon>Bacteria</taxon>
        <taxon>Bacillati</taxon>
        <taxon>Actinomycetota</taxon>
        <taxon>Actinomycetes</taxon>
        <taxon>Pseudonocardiales</taxon>
        <taxon>Pseudonocardiaceae</taxon>
        <taxon>Saccharopolyspora</taxon>
    </lineage>
</organism>